<dbReference type="GO" id="GO:0031930">
    <property type="term" value="P:mitochondria-nucleus signaling pathway"/>
    <property type="evidence" value="ECO:0007669"/>
    <property type="project" value="TreeGrafter"/>
</dbReference>
<accession>A0AAV2YUC7</accession>
<dbReference type="Gene3D" id="1.25.40.10">
    <property type="entry name" value="Tetratricopeptide repeat domain"/>
    <property type="match status" value="3"/>
</dbReference>
<evidence type="ECO:0000313" key="5">
    <source>
        <dbReference type="EMBL" id="DAZ97615.1"/>
    </source>
</evidence>
<evidence type="ECO:0000256" key="1">
    <source>
        <dbReference type="ARBA" id="ARBA00004123"/>
    </source>
</evidence>
<dbReference type="InterPro" id="IPR000637">
    <property type="entry name" value="HMGI/Y_DNA-bd_CS"/>
</dbReference>
<dbReference type="Pfam" id="PF01535">
    <property type="entry name" value="PPR"/>
    <property type="match status" value="1"/>
</dbReference>
<gene>
    <name evidence="5" type="ORF">N0F65_002234</name>
</gene>
<keyword evidence="3" id="KW-0539">Nucleus</keyword>
<dbReference type="PROSITE" id="PS00354">
    <property type="entry name" value="HMGI_Y"/>
    <property type="match status" value="1"/>
</dbReference>
<feature type="compositionally biased region" description="Acidic residues" evidence="4">
    <location>
        <begin position="507"/>
        <end position="521"/>
    </location>
</feature>
<dbReference type="PANTHER" id="PTHR47936:SF1">
    <property type="entry name" value="PENTATRICOPEPTIDE REPEAT-CONTAINING PROTEIN GUN1, CHLOROPLASTIC"/>
    <property type="match status" value="1"/>
</dbReference>
<dbReference type="Proteomes" id="UP001146120">
    <property type="component" value="Unassembled WGS sequence"/>
</dbReference>
<feature type="region of interest" description="Disordered" evidence="4">
    <location>
        <begin position="505"/>
        <end position="544"/>
    </location>
</feature>
<evidence type="ECO:0000313" key="6">
    <source>
        <dbReference type="Proteomes" id="UP001146120"/>
    </source>
</evidence>
<sequence>MIRARTLALLWQARQRPVVSTAAATSTASRQSLRHALAQWKMTSSNGQQRAWNSTSSGAMEATEEATDALSKCMSELALCRDQGNWRQALKLLDRLDKSGVALDADMYELAIAACARKGKIEVLPGLLTNMEVDSILPTSRTVDFVVQAYLAKDEWHLIAEHVADAVAKGIPVSLPAFEAALEACGKSNNAPKMRQIIKDAHQTQSFELTTEHLAAAIRSCGMGGRPDIALNLFTFMETKVGLTADKDVFNQLIRSQIVNGALPQALQSFAVVNDRGLVLDESIYTATIDALICNDDYWYATRLFDQMLAHELKPSVFCFGRMVIAYIRTSRLDLARICWQRIVDANEPSPSPTKYFKLLKELSTTNATELTLDVFHHMCTIFPHGVIRDSAFAIAIRSLGRLGLTQEAVDLFDKFVEGREAQGHRMPRSGALYLAVFNALSRDTKRTPKENTRDAKRTWELLMQNVPVVLPPAFASIAGVFASSGDMRALDQLITLASDTFAQQELDNEDSEDIDDDEATDAEHDRHHGNQRQRKPQGNNGPRAAAWSEELLYNGIISGFSKARSDYSTEVTSYLEMMKARGLGISDSVVRASTDAYIKHERWAEIQQLAGLVDVRALRNPELCFGDTISKLLKASAWESARLWIAEAHRVNVQPPIRGKMEALRTLREGASTEWQIAYALALETLSFKQMVDENVVSVADAMEVCLNANRADLVVKLFDRMKNHPSVAHATKRGSTAPPQIPLRMYKHAVLALMREYVNGHDNYAANITRAEALCAEMLQKHRRDLDGEALSLAISIKATVGDDDDVMALFDAMQQRGLEPNSYAYKAAVAGFSRTKQIEKVLEIRDRLVLQHEADPTSNALEHNVVKSILFSLAIAHKDEELRESVALIPTCTTEDAVLAHLQANQLDRCIQFLDETVSYDMFASLMHRLNDTKAGHNAVLGGALLLKFAALHGLASIKPSTFVLKVARKLVADGQLDTAAKILELYTDPAGEVVLQDMKPFFQKEVMEMLLYIYGECGSVDALGQLFARWHAFPLHARHYELAMEYCLKQGDADTGAQQCLQLFDSLRQLIVKPNGAVYVLGLRSCMQLKQLNTVGKRMLADVKDNGFDRLLTTELFRMATKASSELASGTAPAPAHKRGRGRPRKDAANAPATPSAFQLQADELARMTIFCHQNNVEVSAPLAQRVLQLEAYLSSDVASELTAIAKLKEAELLQQQQSPRRGRGSAGSRWGAKELSSS</sequence>
<name>A0AAV2YUC7_9STRA</name>
<dbReference type="InterPro" id="IPR002885">
    <property type="entry name" value="PPR_rpt"/>
</dbReference>
<organism evidence="5 6">
    <name type="scientific">Lagenidium giganteum</name>
    <dbReference type="NCBI Taxonomy" id="4803"/>
    <lineage>
        <taxon>Eukaryota</taxon>
        <taxon>Sar</taxon>
        <taxon>Stramenopiles</taxon>
        <taxon>Oomycota</taxon>
        <taxon>Peronosporomycetes</taxon>
        <taxon>Pythiales</taxon>
        <taxon>Pythiaceae</taxon>
    </lineage>
</organism>
<feature type="region of interest" description="Disordered" evidence="4">
    <location>
        <begin position="1131"/>
        <end position="1157"/>
    </location>
</feature>
<dbReference type="EMBL" id="DAKRPA010000130">
    <property type="protein sequence ID" value="DAZ97615.1"/>
    <property type="molecule type" value="Genomic_DNA"/>
</dbReference>
<comment type="subcellular location">
    <subcellularLocation>
        <location evidence="1">Nucleus</location>
    </subcellularLocation>
</comment>
<feature type="region of interest" description="Disordered" evidence="4">
    <location>
        <begin position="1217"/>
        <end position="1243"/>
    </location>
</feature>
<dbReference type="GO" id="GO:0005634">
    <property type="term" value="C:nucleus"/>
    <property type="evidence" value="ECO:0007669"/>
    <property type="project" value="UniProtKB-SubCell"/>
</dbReference>
<reference evidence="5" key="1">
    <citation type="submission" date="2022-11" db="EMBL/GenBank/DDBJ databases">
        <authorList>
            <person name="Morgan W.R."/>
            <person name="Tartar A."/>
        </authorList>
    </citation>
    <scope>NUCLEOTIDE SEQUENCE</scope>
    <source>
        <strain evidence="5">ARSEF 373</strain>
    </source>
</reference>
<evidence type="ECO:0000256" key="3">
    <source>
        <dbReference type="ARBA" id="ARBA00023242"/>
    </source>
</evidence>
<dbReference type="GO" id="GO:0009507">
    <property type="term" value="C:chloroplast"/>
    <property type="evidence" value="ECO:0007669"/>
    <property type="project" value="TreeGrafter"/>
</dbReference>
<comment type="caution">
    <text evidence="5">The sequence shown here is derived from an EMBL/GenBank/DDBJ whole genome shotgun (WGS) entry which is preliminary data.</text>
</comment>
<keyword evidence="6" id="KW-1185">Reference proteome</keyword>
<dbReference type="InterPro" id="IPR011990">
    <property type="entry name" value="TPR-like_helical_dom_sf"/>
</dbReference>
<keyword evidence="2" id="KW-0677">Repeat</keyword>
<protein>
    <submittedName>
        <fullName evidence="5">Uncharacterized protein</fullName>
    </submittedName>
</protein>
<evidence type="ECO:0000256" key="2">
    <source>
        <dbReference type="ARBA" id="ARBA00022737"/>
    </source>
</evidence>
<dbReference type="GO" id="GO:0006355">
    <property type="term" value="P:regulation of DNA-templated transcription"/>
    <property type="evidence" value="ECO:0007669"/>
    <property type="project" value="InterPro"/>
</dbReference>
<reference evidence="5" key="2">
    <citation type="journal article" date="2023" name="Microbiol Resour">
        <title>Decontamination and Annotation of the Draft Genome Sequence of the Oomycete Lagenidium giganteum ARSEF 373.</title>
        <authorList>
            <person name="Morgan W.R."/>
            <person name="Tartar A."/>
        </authorList>
    </citation>
    <scope>NUCLEOTIDE SEQUENCE</scope>
    <source>
        <strain evidence="5">ARSEF 373</strain>
    </source>
</reference>
<proteinExistence type="predicted"/>
<dbReference type="AlphaFoldDB" id="A0AAV2YUC7"/>
<evidence type="ECO:0000256" key="4">
    <source>
        <dbReference type="SAM" id="MobiDB-lite"/>
    </source>
</evidence>
<dbReference type="PANTHER" id="PTHR47936">
    <property type="entry name" value="PPR_LONG DOMAIN-CONTAINING PROTEIN"/>
    <property type="match status" value="1"/>
</dbReference>